<keyword evidence="4" id="KW-1185">Reference proteome</keyword>
<dbReference type="AlphaFoldDB" id="A0AAV7HGD9"/>
<proteinExistence type="predicted"/>
<feature type="chain" id="PRO_5043933422" evidence="2">
    <location>
        <begin position="22"/>
        <end position="146"/>
    </location>
</feature>
<gene>
    <name evidence="3" type="ORF">KQX54_001839</name>
</gene>
<evidence type="ECO:0000256" key="1">
    <source>
        <dbReference type="SAM" id="Coils"/>
    </source>
</evidence>
<accession>A0AAV7HGD9</accession>
<evidence type="ECO:0000313" key="3">
    <source>
        <dbReference type="EMBL" id="KAH0539191.1"/>
    </source>
</evidence>
<reference evidence="3 4" key="1">
    <citation type="journal article" date="2021" name="J. Hered.">
        <title>A chromosome-level genome assembly of the parasitoid wasp, Cotesia glomerata (Hymenoptera: Braconidae).</title>
        <authorList>
            <person name="Pinto B.J."/>
            <person name="Weis J.J."/>
            <person name="Gamble T."/>
            <person name="Ode P.J."/>
            <person name="Paul R."/>
            <person name="Zaspel J.M."/>
        </authorList>
    </citation>
    <scope>NUCLEOTIDE SEQUENCE [LARGE SCALE GENOMIC DNA]</scope>
    <source>
        <strain evidence="3">CgM1</strain>
    </source>
</reference>
<organism evidence="3 4">
    <name type="scientific">Cotesia glomerata</name>
    <name type="common">Lepidopteran parasitic wasp</name>
    <name type="synonym">Apanteles glomeratus</name>
    <dbReference type="NCBI Taxonomy" id="32391"/>
    <lineage>
        <taxon>Eukaryota</taxon>
        <taxon>Metazoa</taxon>
        <taxon>Ecdysozoa</taxon>
        <taxon>Arthropoda</taxon>
        <taxon>Hexapoda</taxon>
        <taxon>Insecta</taxon>
        <taxon>Pterygota</taxon>
        <taxon>Neoptera</taxon>
        <taxon>Endopterygota</taxon>
        <taxon>Hymenoptera</taxon>
        <taxon>Apocrita</taxon>
        <taxon>Ichneumonoidea</taxon>
        <taxon>Braconidae</taxon>
        <taxon>Microgastrinae</taxon>
        <taxon>Cotesia</taxon>
    </lineage>
</organism>
<name>A0AAV7HGD9_COTGL</name>
<dbReference type="EMBL" id="JAHXZJ010002609">
    <property type="protein sequence ID" value="KAH0539191.1"/>
    <property type="molecule type" value="Genomic_DNA"/>
</dbReference>
<comment type="caution">
    <text evidence="3">The sequence shown here is derived from an EMBL/GenBank/DDBJ whole genome shotgun (WGS) entry which is preliminary data.</text>
</comment>
<feature type="coiled-coil region" evidence="1">
    <location>
        <begin position="98"/>
        <end position="125"/>
    </location>
</feature>
<protein>
    <submittedName>
        <fullName evidence="3">Uncharacterized protein</fullName>
    </submittedName>
</protein>
<evidence type="ECO:0000256" key="2">
    <source>
        <dbReference type="SAM" id="SignalP"/>
    </source>
</evidence>
<sequence length="146" mass="17110">MDSKLFCVIISAMCALQLVYSSPLYDENEKFYTQDEHNIKLYFAHLYQLGRIFFSDLQFIREQIVNHPNSTMSDLETDWKKFSKKMTDIKHNDNIRPIDLLLKDIEKIQNGIADYQNKVALIKEKTSDADNTNTPVKELLEAMLKE</sequence>
<feature type="signal peptide" evidence="2">
    <location>
        <begin position="1"/>
        <end position="21"/>
    </location>
</feature>
<dbReference type="Proteomes" id="UP000826195">
    <property type="component" value="Unassembled WGS sequence"/>
</dbReference>
<keyword evidence="2" id="KW-0732">Signal</keyword>
<keyword evidence="1" id="KW-0175">Coiled coil</keyword>
<evidence type="ECO:0000313" key="4">
    <source>
        <dbReference type="Proteomes" id="UP000826195"/>
    </source>
</evidence>